<evidence type="ECO:0000313" key="2">
    <source>
        <dbReference type="EMBL" id="EGS18379.1"/>
    </source>
</evidence>
<reference evidence="2 3" key="1">
    <citation type="journal article" date="2011" name="Cell">
        <title>Insight into structure and assembly of the nuclear pore complex by utilizing the genome of a eukaryotic thermophile.</title>
        <authorList>
            <person name="Amlacher S."/>
            <person name="Sarges P."/>
            <person name="Flemming D."/>
            <person name="van Noort V."/>
            <person name="Kunze R."/>
            <person name="Devos D.P."/>
            <person name="Arumugam M."/>
            <person name="Bork P."/>
            <person name="Hurt E."/>
        </authorList>
    </citation>
    <scope>NUCLEOTIDE SEQUENCE [LARGE SCALE GENOMIC DNA]</scope>
    <source>
        <strain evidence="3">DSM 1495 / CBS 144.50 / IMI 039719</strain>
    </source>
</reference>
<organism evidence="3">
    <name type="scientific">Chaetomium thermophilum (strain DSM 1495 / CBS 144.50 / IMI 039719)</name>
    <name type="common">Thermochaetoides thermophila</name>
    <dbReference type="NCBI Taxonomy" id="759272"/>
    <lineage>
        <taxon>Eukaryota</taxon>
        <taxon>Fungi</taxon>
        <taxon>Dikarya</taxon>
        <taxon>Ascomycota</taxon>
        <taxon>Pezizomycotina</taxon>
        <taxon>Sordariomycetes</taxon>
        <taxon>Sordariomycetidae</taxon>
        <taxon>Sordariales</taxon>
        <taxon>Chaetomiaceae</taxon>
        <taxon>Thermochaetoides</taxon>
    </lineage>
</organism>
<dbReference type="OMA" id="YVVPTNP"/>
<dbReference type="RefSeq" id="XP_006696710.1">
    <property type="nucleotide sequence ID" value="XM_006696647.1"/>
</dbReference>
<name>G0SEK2_CHATD</name>
<keyword evidence="3" id="KW-1185">Reference proteome</keyword>
<keyword evidence="1" id="KW-0732">Signal</keyword>
<evidence type="ECO:0000256" key="1">
    <source>
        <dbReference type="SAM" id="SignalP"/>
    </source>
</evidence>
<dbReference type="EMBL" id="GL988046">
    <property type="protein sequence ID" value="EGS18379.1"/>
    <property type="molecule type" value="Genomic_DNA"/>
</dbReference>
<dbReference type="HOGENOM" id="CLU_1289267_0_0_1"/>
<feature type="signal peptide" evidence="1">
    <location>
        <begin position="1"/>
        <end position="24"/>
    </location>
</feature>
<dbReference type="eggNOG" id="ENOG502REM5">
    <property type="taxonomic scope" value="Eukaryota"/>
</dbReference>
<sequence length="223" mass="25413">MSQKRVSIFSFLLHSFLYVSLASAAVTPTFKDYFFRFTHSNPPREVLTYQRLRGNFTNTPGVTPAPHNPQDHFNRISLYNAEPEPHGPLYVVPTNPHPPPVPGYYGLSARAGIPDAWQLIYTYRLEEEQSFGFRYEDWRLKRSKCKPTLKIWYGPEQDVEDGWRWYAVKGVSPMTGFEQWTAWWVKLSDANEGAFADTEIVPVGLELVEAGPVNSNAPGGVEE</sequence>
<dbReference type="KEGG" id="cthr:CTHT_0064040"/>
<gene>
    <name evidence="2" type="ORF">CTHT_0064040</name>
</gene>
<protein>
    <submittedName>
        <fullName evidence="2">Uncharacterized protein</fullName>
    </submittedName>
</protein>
<feature type="chain" id="PRO_5003409503" evidence="1">
    <location>
        <begin position="25"/>
        <end position="223"/>
    </location>
</feature>
<evidence type="ECO:0000313" key="3">
    <source>
        <dbReference type="Proteomes" id="UP000008066"/>
    </source>
</evidence>
<proteinExistence type="predicted"/>
<dbReference type="GeneID" id="18260442"/>
<dbReference type="Proteomes" id="UP000008066">
    <property type="component" value="Unassembled WGS sequence"/>
</dbReference>
<dbReference type="OrthoDB" id="4563802at2759"/>
<accession>G0SEK2</accession>
<dbReference type="AlphaFoldDB" id="G0SEK2"/>